<dbReference type="STRING" id="436010.A0A165ZGT4"/>
<feature type="domain" description="T6SS Phospholipase effector Tle1-like catalytic" evidence="1">
    <location>
        <begin position="18"/>
        <end position="299"/>
    </location>
</feature>
<dbReference type="Pfam" id="PF09994">
    <property type="entry name" value="T6SS_Tle1-like_cat"/>
    <property type="match status" value="1"/>
</dbReference>
<evidence type="ECO:0000313" key="3">
    <source>
        <dbReference type="Proteomes" id="UP000076532"/>
    </source>
</evidence>
<dbReference type="Proteomes" id="UP000076532">
    <property type="component" value="Unassembled WGS sequence"/>
</dbReference>
<organism evidence="2 3">
    <name type="scientific">Athelia psychrophila</name>
    <dbReference type="NCBI Taxonomy" id="1759441"/>
    <lineage>
        <taxon>Eukaryota</taxon>
        <taxon>Fungi</taxon>
        <taxon>Dikarya</taxon>
        <taxon>Basidiomycota</taxon>
        <taxon>Agaricomycotina</taxon>
        <taxon>Agaricomycetes</taxon>
        <taxon>Agaricomycetidae</taxon>
        <taxon>Atheliales</taxon>
        <taxon>Atheliaceae</taxon>
        <taxon>Athelia</taxon>
    </lineage>
</organism>
<reference evidence="2 3" key="1">
    <citation type="journal article" date="2016" name="Mol. Biol. Evol.">
        <title>Comparative Genomics of Early-Diverging Mushroom-Forming Fungi Provides Insights into the Origins of Lignocellulose Decay Capabilities.</title>
        <authorList>
            <person name="Nagy L.G."/>
            <person name="Riley R."/>
            <person name="Tritt A."/>
            <person name="Adam C."/>
            <person name="Daum C."/>
            <person name="Floudas D."/>
            <person name="Sun H."/>
            <person name="Yadav J.S."/>
            <person name="Pangilinan J."/>
            <person name="Larsson K.H."/>
            <person name="Matsuura K."/>
            <person name="Barry K."/>
            <person name="Labutti K."/>
            <person name="Kuo R."/>
            <person name="Ohm R.A."/>
            <person name="Bhattacharya S.S."/>
            <person name="Shirouzu T."/>
            <person name="Yoshinaga Y."/>
            <person name="Martin F.M."/>
            <person name="Grigoriev I.V."/>
            <person name="Hibbett D.S."/>
        </authorList>
    </citation>
    <scope>NUCLEOTIDE SEQUENCE [LARGE SCALE GENOMIC DNA]</scope>
    <source>
        <strain evidence="2 3">CBS 109695</strain>
    </source>
</reference>
<dbReference type="InterPro" id="IPR018712">
    <property type="entry name" value="Tle1-like_cat"/>
</dbReference>
<dbReference type="InterPro" id="IPR029058">
    <property type="entry name" value="AB_hydrolase_fold"/>
</dbReference>
<evidence type="ECO:0000259" key="1">
    <source>
        <dbReference type="Pfam" id="PF09994"/>
    </source>
</evidence>
<gene>
    <name evidence="2" type="ORF">FIBSPDRAFT_872533</name>
</gene>
<dbReference type="PANTHER" id="PTHR33840:SF1">
    <property type="entry name" value="TLE1 PHOSPHOLIPASE DOMAIN-CONTAINING PROTEIN"/>
    <property type="match status" value="1"/>
</dbReference>
<dbReference type="EMBL" id="KV417678">
    <property type="protein sequence ID" value="KZP10568.1"/>
    <property type="molecule type" value="Genomic_DNA"/>
</dbReference>
<protein>
    <recommendedName>
        <fullName evidence="1">T6SS Phospholipase effector Tle1-like catalytic domain-containing protein</fullName>
    </recommendedName>
</protein>
<accession>A0A165ZGT4</accession>
<dbReference type="AlphaFoldDB" id="A0A165ZGT4"/>
<dbReference type="SUPFAM" id="SSF53474">
    <property type="entry name" value="alpha/beta-Hydrolases"/>
    <property type="match status" value="1"/>
</dbReference>
<name>A0A165ZGT4_9AGAM</name>
<proteinExistence type="predicted"/>
<dbReference type="OrthoDB" id="3057168at2759"/>
<evidence type="ECO:0000313" key="2">
    <source>
        <dbReference type="EMBL" id="KZP10568.1"/>
    </source>
</evidence>
<keyword evidence="3" id="KW-1185">Reference proteome</keyword>
<dbReference type="PANTHER" id="PTHR33840">
    <property type="match status" value="1"/>
</dbReference>
<sequence length="481" mass="53517">MSVPHPVTRTTAVGRIKKRVIVCCDGTWQDGIVVDARWKYTNILRLSRALNHEDTRSNPAVPQVVFYQSGIGSENNFYSQYIQGATGASLGEKVQEGYGFLAQNYQPGDEIFLFGFSRGAYTARMIAAFIGAIGVLDRQDMDHFAGIFVDYQKRGKSKDKAEIAALDAKLAPWTSHDSPGKRRADSDNDTFSIKVVGVFDTVGSLGLPEELTLKSHQMNLIFGFPDHTLGEHVENAFHALALNETRADFDCAKFEQTPGGRAKKQVLRQTWFTGSHSDIGGGWHDHDLADLTLTWMVDQVSPFLSLDAKYLVGLPEPCYPWGEQPPHDPRTGIFTLTEKITRQLPTSTNEVTHEYIHSSVLKQAHLLPQLQANLQQDPALVAGLYPIENRLKEYWQYVPGKYPPQDVKTEEAQQNQPDDGLHKSMIKMALAKGSSMGQQALHDLTHSEVMQNASGHPVAQKNALGKYLDESPFGAHIKSWM</sequence>